<sequence length="221" mass="24761">MKHYYKYFLPFFLILAFLVTFLTGCAPSAEMLAAAQDKYTELVQIHNEVVEVHKEVDDTSYDDALSVLQDDLNTIQSYNLKDMSEEEITLLMSTMDTLIASYQDYLAQLGNTKKEEDAAELTAIPLSLTNNTSFSFDLISLYQKDSAGARINILSGLESLSPTQSLTGLQIKRNAENTPWMLTLETTEGVTYDIELPVETYTEDGVHLYLAYDSETGSITV</sequence>
<name>A0ABT2SZP4_9FIRM</name>
<evidence type="ECO:0000313" key="2">
    <source>
        <dbReference type="Proteomes" id="UP001652432"/>
    </source>
</evidence>
<evidence type="ECO:0000313" key="1">
    <source>
        <dbReference type="EMBL" id="MCU6743202.1"/>
    </source>
</evidence>
<comment type="caution">
    <text evidence="1">The sequence shown here is derived from an EMBL/GenBank/DDBJ whole genome shotgun (WGS) entry which is preliminary data.</text>
</comment>
<organism evidence="1 2">
    <name type="scientific">Suilimivivens aceti</name>
    <dbReference type="NCBI Taxonomy" id="2981774"/>
    <lineage>
        <taxon>Bacteria</taxon>
        <taxon>Bacillati</taxon>
        <taxon>Bacillota</taxon>
        <taxon>Clostridia</taxon>
        <taxon>Lachnospirales</taxon>
        <taxon>Lachnospiraceae</taxon>
        <taxon>Suilimivivens</taxon>
    </lineage>
</organism>
<accession>A0ABT2SZP4</accession>
<dbReference type="PROSITE" id="PS51257">
    <property type="entry name" value="PROKAR_LIPOPROTEIN"/>
    <property type="match status" value="1"/>
</dbReference>
<protein>
    <recommendedName>
        <fullName evidence="3">Lipoprotein</fullName>
    </recommendedName>
</protein>
<dbReference type="Proteomes" id="UP001652432">
    <property type="component" value="Unassembled WGS sequence"/>
</dbReference>
<dbReference type="EMBL" id="JAOQKJ010000001">
    <property type="protein sequence ID" value="MCU6743202.1"/>
    <property type="molecule type" value="Genomic_DNA"/>
</dbReference>
<keyword evidence="2" id="KW-1185">Reference proteome</keyword>
<gene>
    <name evidence="1" type="ORF">OCV77_01545</name>
</gene>
<dbReference type="RefSeq" id="WP_262572679.1">
    <property type="nucleotide sequence ID" value="NZ_JAOQKJ010000001.1"/>
</dbReference>
<proteinExistence type="predicted"/>
<reference evidence="1 2" key="1">
    <citation type="journal article" date="2021" name="ISME Commun">
        <title>Automated analysis of genomic sequences facilitates high-throughput and comprehensive description of bacteria.</title>
        <authorList>
            <person name="Hitch T.C.A."/>
        </authorList>
    </citation>
    <scope>NUCLEOTIDE SEQUENCE [LARGE SCALE GENOMIC DNA]</scope>
    <source>
        <strain evidence="1 2">Sanger_18</strain>
    </source>
</reference>
<evidence type="ECO:0008006" key="3">
    <source>
        <dbReference type="Google" id="ProtNLM"/>
    </source>
</evidence>